<protein>
    <submittedName>
        <fullName evidence="1">Uncharacterized protein</fullName>
    </submittedName>
</protein>
<dbReference type="AlphaFoldDB" id="A0A937A0D6"/>
<name>A0A937A0D6_9FLAO</name>
<evidence type="ECO:0000313" key="2">
    <source>
        <dbReference type="Proteomes" id="UP000651057"/>
    </source>
</evidence>
<dbReference type="Proteomes" id="UP000651057">
    <property type="component" value="Unassembled WGS sequence"/>
</dbReference>
<dbReference type="EMBL" id="JAERQJ010000007">
    <property type="protein sequence ID" value="MBL0685200.1"/>
    <property type="molecule type" value="Genomic_DNA"/>
</dbReference>
<keyword evidence="2" id="KW-1185">Reference proteome</keyword>
<evidence type="ECO:0000313" key="1">
    <source>
        <dbReference type="EMBL" id="MBL0685200.1"/>
    </source>
</evidence>
<comment type="caution">
    <text evidence="1">The sequence shown here is derived from an EMBL/GenBank/DDBJ whole genome shotgun (WGS) entry which is preliminary data.</text>
</comment>
<proteinExistence type="predicted"/>
<gene>
    <name evidence="1" type="ORF">JJQ60_16830</name>
</gene>
<reference evidence="1" key="1">
    <citation type="submission" date="2021-01" db="EMBL/GenBank/DDBJ databases">
        <authorList>
            <person name="Zhong Y.L."/>
        </authorList>
    </citation>
    <scope>NUCLEOTIDE SEQUENCE</scope>
    <source>
        <strain evidence="1">KCTC 23302</strain>
    </source>
</reference>
<dbReference type="RefSeq" id="WP_201923026.1">
    <property type="nucleotide sequence ID" value="NZ_BAABAX010000020.1"/>
</dbReference>
<sequence length="116" mass="13021">MKKLIFITLLSFFSAQGQENIKDIVVGDILTVGAPSAMHYKHIYFPKTNFIIKKGGIPNYKALIGNRVIVTGVDKKDGYTKISFKKDDGRKFFNSITIVNANLEEALKEKEILLAK</sequence>
<accession>A0A937A0D6</accession>
<organism evidence="1 2">
    <name type="scientific">Aquimarina mytili</name>
    <dbReference type="NCBI Taxonomy" id="874423"/>
    <lineage>
        <taxon>Bacteria</taxon>
        <taxon>Pseudomonadati</taxon>
        <taxon>Bacteroidota</taxon>
        <taxon>Flavobacteriia</taxon>
        <taxon>Flavobacteriales</taxon>
        <taxon>Flavobacteriaceae</taxon>
        <taxon>Aquimarina</taxon>
    </lineage>
</organism>